<dbReference type="EMBL" id="LNCD01000115">
    <property type="protein sequence ID" value="KWV45664.1"/>
    <property type="molecule type" value="Genomic_DNA"/>
</dbReference>
<name>A0A120FHB0_9HYPH</name>
<dbReference type="RefSeq" id="WP_062373055.1">
    <property type="nucleotide sequence ID" value="NZ_LNCD01000115.1"/>
</dbReference>
<dbReference type="AlphaFoldDB" id="A0A120FHB0"/>
<dbReference type="Gene3D" id="3.90.1340.10">
    <property type="entry name" value="Phage tail collar domain"/>
    <property type="match status" value="1"/>
</dbReference>
<dbReference type="Pfam" id="PF07484">
    <property type="entry name" value="Collar"/>
    <property type="match status" value="1"/>
</dbReference>
<keyword evidence="3" id="KW-1185">Reference proteome</keyword>
<dbReference type="SUPFAM" id="SSF88874">
    <property type="entry name" value="Receptor-binding domain of short tail fibre protein gp12"/>
    <property type="match status" value="1"/>
</dbReference>
<gene>
    <name evidence="2" type="ORF">AS026_15780</name>
</gene>
<accession>A0A120FHB0</accession>
<protein>
    <recommendedName>
        <fullName evidence="1">Phage tail collar domain-containing protein</fullName>
    </recommendedName>
</protein>
<comment type="caution">
    <text evidence="2">The sequence shown here is derived from an EMBL/GenBank/DDBJ whole genome shotgun (WGS) entry which is preliminary data.</text>
</comment>
<dbReference type="InterPro" id="IPR011083">
    <property type="entry name" value="Phage_tail_collar_dom"/>
</dbReference>
<feature type="domain" description="Phage tail collar" evidence="1">
    <location>
        <begin position="180"/>
        <end position="236"/>
    </location>
</feature>
<evidence type="ECO:0000313" key="3">
    <source>
        <dbReference type="Proteomes" id="UP000068164"/>
    </source>
</evidence>
<evidence type="ECO:0000313" key="2">
    <source>
        <dbReference type="EMBL" id="KWV45664.1"/>
    </source>
</evidence>
<organism evidence="2 3">
    <name type="scientific">Rhizobium altiplani</name>
    <dbReference type="NCBI Taxonomy" id="1864509"/>
    <lineage>
        <taxon>Bacteria</taxon>
        <taxon>Pseudomonadati</taxon>
        <taxon>Pseudomonadota</taxon>
        <taxon>Alphaproteobacteria</taxon>
        <taxon>Hyphomicrobiales</taxon>
        <taxon>Rhizobiaceae</taxon>
        <taxon>Rhizobium/Agrobacterium group</taxon>
        <taxon>Rhizobium</taxon>
    </lineage>
</organism>
<proteinExistence type="predicted"/>
<dbReference type="OrthoDB" id="8351952at2"/>
<dbReference type="Proteomes" id="UP000068164">
    <property type="component" value="Unassembled WGS sequence"/>
</dbReference>
<sequence>MGAAKRKADRTGFFGLLTNNTNAYTLTYDVPPVDYFRGEPFSFFVNATNTGPVTLSINGMPAEDLVQGDGTALKAGDLVAELPVMVTYNGSKFRMVTASANPSFGAISATTVAATTGMTVNSLPVFTTANDGTGSGLDSDKLDGQEGVWYQSRANHTGTQDVATITGLQAVLDAIVPTASVIYVASAAAPTGYLAANGTAVSRTTYARLFTTIGTTFGAGDGSTTFNLPDLRGEFIRGLDSGRNIDAGRALGSVQGSQNLAHAHGVSDPGHAHGVYDPGHQHYFGASYIGSGVGSNGGYVNASNNNGALTGVSGTGIGIYAAATGISIQSNGGTEARPRNVALLACIKT</sequence>
<evidence type="ECO:0000259" key="1">
    <source>
        <dbReference type="Pfam" id="PF07484"/>
    </source>
</evidence>
<dbReference type="InterPro" id="IPR037053">
    <property type="entry name" value="Phage_tail_collar_dom_sf"/>
</dbReference>
<reference evidence="2 3" key="1">
    <citation type="submission" date="2015-11" db="EMBL/GenBank/DDBJ databases">
        <title>Draft Genome Sequence of the Strain BR 10423 (Rhizobium sp.) isolated from nodules of Mimosa pudica.</title>
        <authorList>
            <person name="Barauna A.C."/>
            <person name="Zilli J.E."/>
            <person name="Simoes-Araujo J.L."/>
            <person name="Reis V.M."/>
            <person name="James E.K."/>
            <person name="Reis F.B.Jr."/>
            <person name="Rouws L.F."/>
            <person name="Passos S.R."/>
            <person name="Gois S.R."/>
        </authorList>
    </citation>
    <scope>NUCLEOTIDE SEQUENCE [LARGE SCALE GENOMIC DNA]</scope>
    <source>
        <strain evidence="2 3">BR10423</strain>
    </source>
</reference>